<evidence type="ECO:0000259" key="21">
    <source>
        <dbReference type="PROSITE" id="PS51059"/>
    </source>
</evidence>
<dbReference type="InterPro" id="IPR036930">
    <property type="entry name" value="WGR_dom_sf"/>
</dbReference>
<sequence>MNNFRYKTGYVIGYGVSCRGCYRTISGGEVQMVVMIQSRKDDKKEPVSYHIKCFFDKQRLQSEGDVDGLENLRLVDQNKIKGYIKRHNTKIAVPKKRTKGMPSSVKEVKMSAKALRDFGVEYSKSARAHCCGCRQKIAKSIVRVKKVVYTTEVGINYGGQALWHHLECFAKLMVELGWYGGGDQLPGFKNLTEEDKQLVLTTISPASLEDIPELKKRKVDKSVDQLEKLIATQNKEFYAHRDFVQSKLPRSNWIQILEVNKQTIPKSDVEKLDLVAEILTFGSLKPCPDCKGQLVFRKNGYVCTGRVSEWANCEHFTREPARKQCQIPSWLSNHFKGKKVEMQQRAIKSVEASSSTFRKEYDPDAVWAPKVEHTKPPLYLMEVVVIGTLSKTRDELKPIIEKMGGKLVTKIHPKTAVVLSTEAQVEKMSKRMQEVKKNDIQVCTENFLDDIKEGGTLEYIAKNSICDWGSDPFTRIDQNEPLMKKSKSLYTRSVPTSVKLKLVDGTAVDPDSLLGAVTHVYVNEGVKYFAILNLTDIQEDKNSYYKIQLLESNDKRSYYVFSAWGRIGTTIGDNNTKYCHDLNGAINLFKQLYKKQTGNAFNSKKFVKKPGKFYPVEVDYGDNECMKKVAELNSNIPSILPESVQQLTKLIFDVNEMTKVMLEFNLDTTKMPLGKISKSQCLKAMEVLSKLAETVKLARNRTAFISESNKFYTLIPHDFGERRPPVINTIESITAKREMLDSLIQMELAYELMRDGDEESINPIDKRYGQLKNNISPMDKADPMYAILENYLNNTHARTHQNYTLEIEDIFQVDRHGERERYEPYAKLHNRKLLWHGSRLTNFVGILSNGLRIAPPEAPVSGYMFGKGIYFADMCSKSANYCFTSANNSTGFLLLCEVALGDPMELQHAKMITKLPKGVHSVKGCGKTYPNPAEAIVLDGVEIPLGHQVDDLSIESSLLYNEYIVYDVAQVKAK</sequence>
<dbReference type="PROSITE" id="PS51060">
    <property type="entry name" value="PARP_ALPHA_HD"/>
    <property type="match status" value="1"/>
</dbReference>
<protein>
    <recommendedName>
        <fullName evidence="17 18">Poly [ADP-ribose] polymerase</fullName>
        <shortName evidence="18">PARP</shortName>
        <ecNumber evidence="18">2.4.2.-</ecNumber>
    </recommendedName>
</protein>
<keyword evidence="13" id="KW-0238">DNA-binding</keyword>
<dbReference type="InterPro" id="IPR004102">
    <property type="entry name" value="Poly(ADP-ribose)pol_reg_dom"/>
</dbReference>
<comment type="catalytic activity">
    <reaction evidence="16">
        <text>NAD(+) + (ADP-D-ribosyl)n-acceptor = nicotinamide + (ADP-D-ribosyl)n+1-acceptor + H(+).</text>
        <dbReference type="EC" id="2.4.2.30"/>
    </reaction>
</comment>
<dbReference type="Pfam" id="PF08063">
    <property type="entry name" value="Zn_ribbon_PADR1"/>
    <property type="match status" value="1"/>
</dbReference>
<evidence type="ECO:0000256" key="16">
    <source>
        <dbReference type="ARBA" id="ARBA00033987"/>
    </source>
</evidence>
<dbReference type="Pfam" id="PF00533">
    <property type="entry name" value="BRCT"/>
    <property type="match status" value="1"/>
</dbReference>
<comment type="catalytic activity">
    <reaction evidence="1">
        <text>L-aspartyl-[protein] + NAD(+) = 4-O-(ADP-D-ribosyl)-L-aspartyl-[protein] + nicotinamide</text>
        <dbReference type="Rhea" id="RHEA:54424"/>
        <dbReference type="Rhea" id="RHEA-COMP:9867"/>
        <dbReference type="Rhea" id="RHEA-COMP:13832"/>
        <dbReference type="ChEBI" id="CHEBI:17154"/>
        <dbReference type="ChEBI" id="CHEBI:29961"/>
        <dbReference type="ChEBI" id="CHEBI:57540"/>
        <dbReference type="ChEBI" id="CHEBI:138102"/>
    </reaction>
</comment>
<dbReference type="InterPro" id="IPR049296">
    <property type="entry name" value="PARP1-like_PADR1_N"/>
</dbReference>
<dbReference type="Gene3D" id="3.30.1740.10">
    <property type="entry name" value="Zinc finger, PARP-type"/>
    <property type="match status" value="2"/>
</dbReference>
<comment type="caution">
    <text evidence="24">The sequence shown here is derived from an EMBL/GenBank/DDBJ whole genome shotgun (WGS) entry which is preliminary data.</text>
</comment>
<dbReference type="PROSITE" id="PS51977">
    <property type="entry name" value="WGR"/>
    <property type="match status" value="1"/>
</dbReference>
<dbReference type="GO" id="GO:0051287">
    <property type="term" value="F:NAD binding"/>
    <property type="evidence" value="ECO:0007669"/>
    <property type="project" value="InterPro"/>
</dbReference>
<dbReference type="SMART" id="SM01336">
    <property type="entry name" value="zf-PARP"/>
    <property type="match status" value="2"/>
</dbReference>
<feature type="domain" description="WGR" evidence="23">
    <location>
        <begin position="517"/>
        <end position="613"/>
    </location>
</feature>
<keyword evidence="5 18" id="KW-0808">Transferase</keyword>
<dbReference type="InterPro" id="IPR001357">
    <property type="entry name" value="BRCT_dom"/>
</dbReference>
<evidence type="ECO:0000313" key="25">
    <source>
        <dbReference type="Proteomes" id="UP001151699"/>
    </source>
</evidence>
<dbReference type="InterPro" id="IPR008288">
    <property type="entry name" value="PARP"/>
</dbReference>
<dbReference type="GO" id="GO:0003677">
    <property type="term" value="F:DNA binding"/>
    <property type="evidence" value="ECO:0007669"/>
    <property type="project" value="UniProtKB-KW"/>
</dbReference>
<evidence type="ECO:0000256" key="8">
    <source>
        <dbReference type="ARBA" id="ARBA00022737"/>
    </source>
</evidence>
<evidence type="ECO:0000256" key="13">
    <source>
        <dbReference type="ARBA" id="ARBA00023125"/>
    </source>
</evidence>
<evidence type="ECO:0000256" key="6">
    <source>
        <dbReference type="ARBA" id="ARBA00022695"/>
    </source>
</evidence>
<dbReference type="EMBL" id="WJQU01000001">
    <property type="protein sequence ID" value="KAJ6648922.1"/>
    <property type="molecule type" value="Genomic_DNA"/>
</dbReference>
<dbReference type="GO" id="GO:0005730">
    <property type="term" value="C:nucleolus"/>
    <property type="evidence" value="ECO:0007669"/>
    <property type="project" value="TreeGrafter"/>
</dbReference>
<evidence type="ECO:0000256" key="12">
    <source>
        <dbReference type="ARBA" id="ARBA00023027"/>
    </source>
</evidence>
<keyword evidence="8" id="KW-0677">Repeat</keyword>
<evidence type="ECO:0000256" key="18">
    <source>
        <dbReference type="RuleBase" id="RU362114"/>
    </source>
</evidence>
<dbReference type="InterPro" id="IPR036957">
    <property type="entry name" value="Znf_PARP_sf"/>
</dbReference>
<keyword evidence="7" id="KW-0479">Metal-binding</keyword>
<dbReference type="Gene3D" id="3.40.50.10190">
    <property type="entry name" value="BRCT domain"/>
    <property type="match status" value="1"/>
</dbReference>
<dbReference type="Gene3D" id="1.20.142.10">
    <property type="entry name" value="Poly(ADP-ribose) polymerase, regulatory domain"/>
    <property type="match status" value="1"/>
</dbReference>
<dbReference type="PROSITE" id="PS50172">
    <property type="entry name" value="BRCT"/>
    <property type="match status" value="1"/>
</dbReference>
<evidence type="ECO:0000259" key="19">
    <source>
        <dbReference type="PROSITE" id="PS50064"/>
    </source>
</evidence>
<keyword evidence="11" id="KW-0862">Zinc</keyword>
<proteinExistence type="inferred from homology"/>
<feature type="domain" description="BRCT" evidence="20">
    <location>
        <begin position="373"/>
        <end position="450"/>
    </location>
</feature>
<dbReference type="GO" id="GO:0006302">
    <property type="term" value="P:double-strand break repair"/>
    <property type="evidence" value="ECO:0007669"/>
    <property type="project" value="TreeGrafter"/>
</dbReference>
<dbReference type="InterPro" id="IPR008893">
    <property type="entry name" value="WGR_domain"/>
</dbReference>
<dbReference type="CDD" id="cd01437">
    <property type="entry name" value="parp_like"/>
    <property type="match status" value="1"/>
</dbReference>
<dbReference type="SMART" id="SM00773">
    <property type="entry name" value="WGR"/>
    <property type="match status" value="1"/>
</dbReference>
<accession>A0A9Q0S861</accession>
<dbReference type="Pfam" id="PF00644">
    <property type="entry name" value="PARP"/>
    <property type="match status" value="1"/>
</dbReference>
<gene>
    <name evidence="24" type="primary">PARP_3</name>
    <name evidence="24" type="ORF">Bhyg_04154</name>
</gene>
<dbReference type="InterPro" id="IPR038650">
    <property type="entry name" value="PADR1_C_dom_sf"/>
</dbReference>
<dbReference type="SUPFAM" id="SSF47587">
    <property type="entry name" value="Domain of poly(ADP-ribose) polymerase"/>
    <property type="match status" value="1"/>
</dbReference>
<keyword evidence="4 18" id="KW-0328">Glycosyltransferase</keyword>
<dbReference type="GO" id="GO:1990404">
    <property type="term" value="F:NAD+-protein mono-ADP-ribosyltransferase activity"/>
    <property type="evidence" value="ECO:0007669"/>
    <property type="project" value="TreeGrafter"/>
</dbReference>
<evidence type="ECO:0000313" key="24">
    <source>
        <dbReference type="EMBL" id="KAJ6648922.1"/>
    </source>
</evidence>
<keyword evidence="10" id="KW-0863">Zinc-finger</keyword>
<dbReference type="AlphaFoldDB" id="A0A9Q0S861"/>
<evidence type="ECO:0000256" key="1">
    <source>
        <dbReference type="ARBA" id="ARBA00000438"/>
    </source>
</evidence>
<evidence type="ECO:0000256" key="10">
    <source>
        <dbReference type="ARBA" id="ARBA00022771"/>
    </source>
</evidence>
<evidence type="ECO:0000256" key="11">
    <source>
        <dbReference type="ARBA" id="ARBA00022833"/>
    </source>
</evidence>
<dbReference type="Gene3D" id="3.90.228.10">
    <property type="match status" value="1"/>
</dbReference>
<dbReference type="GO" id="GO:0016779">
    <property type="term" value="F:nucleotidyltransferase activity"/>
    <property type="evidence" value="ECO:0007669"/>
    <property type="project" value="UniProtKB-KW"/>
</dbReference>
<dbReference type="Pfam" id="PF00645">
    <property type="entry name" value="zf-PARP"/>
    <property type="match status" value="1"/>
</dbReference>
<dbReference type="SUPFAM" id="SSF56399">
    <property type="entry name" value="ADP-ribosylation"/>
    <property type="match status" value="1"/>
</dbReference>
<dbReference type="PANTHER" id="PTHR10459">
    <property type="entry name" value="DNA LIGASE"/>
    <property type="match status" value="1"/>
</dbReference>
<dbReference type="InterPro" id="IPR012317">
    <property type="entry name" value="Poly(ADP-ribose)pol_cat_dom"/>
</dbReference>
<feature type="domain" description="PARP alpha-helical" evidence="22">
    <location>
        <begin position="637"/>
        <end position="754"/>
    </location>
</feature>
<dbReference type="PIRSF" id="PIRSF000489">
    <property type="entry name" value="NAD_ADPRT"/>
    <property type="match status" value="1"/>
</dbReference>
<dbReference type="InterPro" id="IPR050800">
    <property type="entry name" value="ARTD/PARP"/>
</dbReference>
<dbReference type="EC" id="2.4.2.-" evidence="18"/>
<dbReference type="CDD" id="cd17747">
    <property type="entry name" value="BRCT_PARP1"/>
    <property type="match status" value="1"/>
</dbReference>
<evidence type="ECO:0000259" key="22">
    <source>
        <dbReference type="PROSITE" id="PS51060"/>
    </source>
</evidence>
<dbReference type="SMART" id="SM01335">
    <property type="entry name" value="PADR1"/>
    <property type="match status" value="1"/>
</dbReference>
<comment type="subcellular location">
    <subcellularLocation>
        <location evidence="3">Nucleus</location>
    </subcellularLocation>
</comment>
<dbReference type="PANTHER" id="PTHR10459:SF60">
    <property type="entry name" value="POLY [ADP-RIBOSE] POLYMERASE 2"/>
    <property type="match status" value="1"/>
</dbReference>
<dbReference type="FunFam" id="1.20.142.10:FF:000001">
    <property type="entry name" value="Poly [ADP-ribose] polymerase"/>
    <property type="match status" value="1"/>
</dbReference>
<dbReference type="PROSITE" id="PS50064">
    <property type="entry name" value="ZF_PARP_2"/>
    <property type="match status" value="2"/>
</dbReference>
<dbReference type="FunFam" id="3.90.228.10:FF:000002">
    <property type="entry name" value="Poly [ADP-ribose] polymerase"/>
    <property type="match status" value="1"/>
</dbReference>
<dbReference type="Pfam" id="PF02877">
    <property type="entry name" value="PARP_reg"/>
    <property type="match status" value="1"/>
</dbReference>
<dbReference type="InterPro" id="IPR012982">
    <property type="entry name" value="PARP1-like_PADR1_Zn_ribbon"/>
</dbReference>
<dbReference type="InterPro" id="IPR036420">
    <property type="entry name" value="BRCT_dom_sf"/>
</dbReference>
<dbReference type="Proteomes" id="UP001151699">
    <property type="component" value="Chromosome A"/>
</dbReference>
<evidence type="ECO:0000256" key="7">
    <source>
        <dbReference type="ARBA" id="ARBA00022723"/>
    </source>
</evidence>
<keyword evidence="12 18" id="KW-0520">NAD</keyword>
<name>A0A9Q0S861_9DIPT</name>
<dbReference type="SUPFAM" id="SSF52113">
    <property type="entry name" value="BRCT domain"/>
    <property type="match status" value="1"/>
</dbReference>
<evidence type="ECO:0000259" key="20">
    <source>
        <dbReference type="PROSITE" id="PS50172"/>
    </source>
</evidence>
<evidence type="ECO:0000256" key="14">
    <source>
        <dbReference type="ARBA" id="ARBA00023242"/>
    </source>
</evidence>
<dbReference type="CDD" id="cd08001">
    <property type="entry name" value="WGR_PARP1_like"/>
    <property type="match status" value="1"/>
</dbReference>
<feature type="domain" description="PARP catalytic" evidence="21">
    <location>
        <begin position="762"/>
        <end position="974"/>
    </location>
</feature>
<dbReference type="SUPFAM" id="SSF142921">
    <property type="entry name" value="WGR domain-like"/>
    <property type="match status" value="1"/>
</dbReference>
<evidence type="ECO:0000256" key="4">
    <source>
        <dbReference type="ARBA" id="ARBA00022676"/>
    </source>
</evidence>
<keyword evidence="14" id="KW-0539">Nucleus</keyword>
<dbReference type="GO" id="GO:0070212">
    <property type="term" value="P:protein poly-ADP-ribosylation"/>
    <property type="evidence" value="ECO:0007669"/>
    <property type="project" value="TreeGrafter"/>
</dbReference>
<dbReference type="SUPFAM" id="SSF57716">
    <property type="entry name" value="Glucocorticoid receptor-like (DNA-binding domain)"/>
    <property type="match status" value="2"/>
</dbReference>
<dbReference type="InterPro" id="IPR001510">
    <property type="entry name" value="Znf_PARP"/>
</dbReference>
<reference evidence="24" key="1">
    <citation type="submission" date="2022-07" db="EMBL/GenBank/DDBJ databases">
        <authorList>
            <person name="Trinca V."/>
            <person name="Uliana J.V.C."/>
            <person name="Torres T.T."/>
            <person name="Ward R.J."/>
            <person name="Monesi N."/>
        </authorList>
    </citation>
    <scope>NUCLEOTIDE SEQUENCE</scope>
    <source>
        <strain evidence="24">HSMRA1968</strain>
        <tissue evidence="24">Whole embryos</tissue>
    </source>
</reference>
<dbReference type="OrthoDB" id="429950at2759"/>
<keyword evidence="9" id="KW-0013">ADP-ribosylation</keyword>
<evidence type="ECO:0000256" key="15">
    <source>
        <dbReference type="ARBA" id="ARBA00024347"/>
    </source>
</evidence>
<dbReference type="GO" id="GO:0003950">
    <property type="term" value="F:NAD+ poly-ADP-ribosyltransferase activity"/>
    <property type="evidence" value="ECO:0007669"/>
    <property type="project" value="UniProtKB-UniRule"/>
</dbReference>
<feature type="non-terminal residue" evidence="24">
    <location>
        <position position="1"/>
    </location>
</feature>
<dbReference type="Gene3D" id="1.10.20.130">
    <property type="match status" value="1"/>
</dbReference>
<dbReference type="PROSITE" id="PS52007">
    <property type="entry name" value="PADR1"/>
    <property type="match status" value="1"/>
</dbReference>
<keyword evidence="25" id="KW-1185">Reference proteome</keyword>
<dbReference type="PROSITE" id="PS51059">
    <property type="entry name" value="PARP_CATALYTIC"/>
    <property type="match status" value="1"/>
</dbReference>
<comment type="catalytic activity">
    <reaction evidence="2">
        <text>L-glutamyl-[protein] + NAD(+) = 5-O-(ADP-D-ribosyl)-L-glutamyl-[protein] + nicotinamide</text>
        <dbReference type="Rhea" id="RHEA:58224"/>
        <dbReference type="Rhea" id="RHEA-COMP:10208"/>
        <dbReference type="Rhea" id="RHEA-COMP:15089"/>
        <dbReference type="ChEBI" id="CHEBI:17154"/>
        <dbReference type="ChEBI" id="CHEBI:29973"/>
        <dbReference type="ChEBI" id="CHEBI:57540"/>
        <dbReference type="ChEBI" id="CHEBI:142540"/>
    </reaction>
</comment>
<evidence type="ECO:0000256" key="2">
    <source>
        <dbReference type="ARBA" id="ARBA00000459"/>
    </source>
</evidence>
<comment type="similarity">
    <text evidence="15">Belongs to the ARTD/PARP family.</text>
</comment>
<evidence type="ECO:0000256" key="9">
    <source>
        <dbReference type="ARBA" id="ARBA00022765"/>
    </source>
</evidence>
<dbReference type="Gene3D" id="2.20.25.630">
    <property type="match status" value="1"/>
</dbReference>
<feature type="domain" description="PARP-type" evidence="19">
    <location>
        <begin position="6"/>
        <end position="84"/>
    </location>
</feature>
<organism evidence="24 25">
    <name type="scientific">Pseudolycoriella hygida</name>
    <dbReference type="NCBI Taxonomy" id="35572"/>
    <lineage>
        <taxon>Eukaryota</taxon>
        <taxon>Metazoa</taxon>
        <taxon>Ecdysozoa</taxon>
        <taxon>Arthropoda</taxon>
        <taxon>Hexapoda</taxon>
        <taxon>Insecta</taxon>
        <taxon>Pterygota</taxon>
        <taxon>Neoptera</taxon>
        <taxon>Endopterygota</taxon>
        <taxon>Diptera</taxon>
        <taxon>Nematocera</taxon>
        <taxon>Sciaroidea</taxon>
        <taxon>Sciaridae</taxon>
        <taxon>Pseudolycoriella</taxon>
    </lineage>
</organism>
<evidence type="ECO:0000256" key="5">
    <source>
        <dbReference type="ARBA" id="ARBA00022679"/>
    </source>
</evidence>
<dbReference type="Pfam" id="PF05406">
    <property type="entry name" value="WGR"/>
    <property type="match status" value="1"/>
</dbReference>
<dbReference type="Pfam" id="PF21728">
    <property type="entry name" value="PADR1_N"/>
    <property type="match status" value="1"/>
</dbReference>
<evidence type="ECO:0000259" key="23">
    <source>
        <dbReference type="PROSITE" id="PS51977"/>
    </source>
</evidence>
<evidence type="ECO:0000256" key="3">
    <source>
        <dbReference type="ARBA" id="ARBA00004123"/>
    </source>
</evidence>
<dbReference type="GO" id="GO:0008270">
    <property type="term" value="F:zinc ion binding"/>
    <property type="evidence" value="ECO:0007669"/>
    <property type="project" value="UniProtKB-KW"/>
</dbReference>
<evidence type="ECO:0000256" key="17">
    <source>
        <dbReference type="ARBA" id="ARBA00071874"/>
    </source>
</evidence>
<dbReference type="InterPro" id="IPR036616">
    <property type="entry name" value="Poly(ADP-ribose)pol_reg_dom_sf"/>
</dbReference>
<feature type="domain" description="PARP-type" evidence="19">
    <location>
        <begin position="118"/>
        <end position="207"/>
    </location>
</feature>
<keyword evidence="6" id="KW-0548">Nucleotidyltransferase</keyword>